<evidence type="ECO:0000256" key="2">
    <source>
        <dbReference type="SAM" id="SignalP"/>
    </source>
</evidence>
<proteinExistence type="predicted"/>
<protein>
    <submittedName>
        <fullName evidence="4">Uncharacterized protein</fullName>
    </submittedName>
</protein>
<keyword evidence="2" id="KW-0732">Signal</keyword>
<reference evidence="4" key="1">
    <citation type="submission" date="2015-11" db="EMBL/GenBank/DDBJ databases">
        <title>De novo transcriptome assembly of four potential Pierce s Disease insect vectors from Arizona vineyards.</title>
        <authorList>
            <person name="Tassone E.E."/>
        </authorList>
    </citation>
    <scope>NUCLEOTIDE SEQUENCE</scope>
</reference>
<dbReference type="EMBL" id="GECU01000616">
    <property type="protein sequence ID" value="JAT07091.1"/>
    <property type="molecule type" value="Transcribed_RNA"/>
</dbReference>
<evidence type="ECO:0000313" key="3">
    <source>
        <dbReference type="EMBL" id="JAS70195.1"/>
    </source>
</evidence>
<feature type="signal peptide" evidence="2">
    <location>
        <begin position="1"/>
        <end position="20"/>
    </location>
</feature>
<accession>A0A1B6K6M3</accession>
<feature type="compositionally biased region" description="Basic and acidic residues" evidence="1">
    <location>
        <begin position="639"/>
        <end position="648"/>
    </location>
</feature>
<feature type="region of interest" description="Disordered" evidence="1">
    <location>
        <begin position="639"/>
        <end position="661"/>
    </location>
</feature>
<dbReference type="AlphaFoldDB" id="A0A1B6K6M3"/>
<feature type="chain" id="PRO_5008586326" evidence="2">
    <location>
        <begin position="21"/>
        <end position="831"/>
    </location>
</feature>
<name>A0A1B6K6M3_9HEMI</name>
<evidence type="ECO:0000256" key="1">
    <source>
        <dbReference type="SAM" id="MobiDB-lite"/>
    </source>
</evidence>
<gene>
    <name evidence="3" type="ORF">g.23186</name>
    <name evidence="4" type="ORF">g.23190</name>
</gene>
<dbReference type="EMBL" id="GECU01037511">
    <property type="protein sequence ID" value="JAS70195.1"/>
    <property type="molecule type" value="Transcribed_RNA"/>
</dbReference>
<sequence>MITVLVVALCYFCCVLRVSSAPIIKTSGIQWSEPKGTGKGNITLIMVPQGYSSSNDSDDMIVAVKSDYQIMSQDTQLLNLIVNERQNDESNLTNYDSDFKNCVNSKHNEEPNSKIKCLNTANYFESKVQNIPQEIKNHSVISSNPLDDEDKNSIPRRENKKVNYADEMQIFEFLKFTTPSDDKPQTEKNKLNLSHTTESLAHLYGTDDYLNNTPSFGSSINVYQLLVDISGSNTDKDQFNKNNHDYLSTERTINVSNLLIRTNPNYVLNHSNKTNVNFSTTHTESTLNIYNFLNIIDTNDKNLSLLDQSSATSTESTINLIAFLNNAMEQRSENKILNNTKFQGNNDNTNFSIKMPSKESFLNEALTIIDNFKQNPSYYKNELNGDFHTNIRDEREQKQPRFYETKLKDLKGDDLALATDDDEIVGKECQNPGVYIKDISNIEENSGINKMSTPDICESFFIIDDNQTHNIISTSPNPGESLDKLVLTYEKSSNNETDKGSGTVKPSDGDNAMSKSEQILPVLSSVISKTTLADIGTSIAITQSSMTEEKSSPVVLAITNTIVKPSDTTYLNEPNNSPFLRPTATPTEMKSEIITQAYSTDQPNISPSADICTKIIIVPCNSTKSNEVFEKISDMIAEKTESPSKVKSSDGGSPQKAKQAIPTKITLEPKDECETIFGAKTETHTTPKQIEDNSGGGQLEDNDLKLPLEGSPVFLYYNNEPLREFDIPTDINSSLSKLRITGLHGKSDHMIERVAEVQNNNHLVLNALQNPTVVKNSGKNTTVSKSSIPVKEKDLNSMDVNKILKIHFAGKNEVSKQKLRTNVDVEPEKKL</sequence>
<evidence type="ECO:0000313" key="4">
    <source>
        <dbReference type="EMBL" id="JAT07091.1"/>
    </source>
</evidence>
<feature type="region of interest" description="Disordered" evidence="1">
    <location>
        <begin position="492"/>
        <end position="512"/>
    </location>
</feature>
<organism evidence="4">
    <name type="scientific">Homalodisca liturata</name>
    <dbReference type="NCBI Taxonomy" id="320908"/>
    <lineage>
        <taxon>Eukaryota</taxon>
        <taxon>Metazoa</taxon>
        <taxon>Ecdysozoa</taxon>
        <taxon>Arthropoda</taxon>
        <taxon>Hexapoda</taxon>
        <taxon>Insecta</taxon>
        <taxon>Pterygota</taxon>
        <taxon>Neoptera</taxon>
        <taxon>Paraneoptera</taxon>
        <taxon>Hemiptera</taxon>
        <taxon>Auchenorrhyncha</taxon>
        <taxon>Membracoidea</taxon>
        <taxon>Cicadellidae</taxon>
        <taxon>Cicadellinae</taxon>
        <taxon>Proconiini</taxon>
        <taxon>Homalodisca</taxon>
    </lineage>
</organism>